<name>A0ABX3P0P5_9BACT</name>
<gene>
    <name evidence="1" type="ORF">A4D02_24365</name>
</gene>
<sequence>MEKKFSLHKLWFFYTDEWIVENGLAQSIGTFATREEAEREKKRLDRESLKKMHSYDLIRDLTSFYEKNYQEVQDKLIDYAKSQGWDDSLKQHSFGNDPAKFYYELALPATATDEQLDRIMDITGASFHKLIEYKDVKEYAYVKMNYEFWGKKVFDKLKADGILDSRSPYLNGGSNKGFYLIDTPPKGRKTAKFSSPETAVNMAIKIFLECVAAFPDNNFLGKTYVGEWSEAYTLLMAYLQYCSTIRLQATEVTKDNLKSFKAKLKKLKSTTELTEGMQYFDVAFSEAAATSPEEILGLIELLKLEPFTIYNMIAEIDGQTVKDYVADSSTM</sequence>
<dbReference type="RefSeq" id="WP_014220379.1">
    <property type="nucleotide sequence ID" value="NZ_LWBO01000004.1"/>
</dbReference>
<evidence type="ECO:0000313" key="2">
    <source>
        <dbReference type="Proteomes" id="UP000192277"/>
    </source>
</evidence>
<dbReference type="EMBL" id="LWBO01000004">
    <property type="protein sequence ID" value="OQP52331.1"/>
    <property type="molecule type" value="Genomic_DNA"/>
</dbReference>
<proteinExistence type="predicted"/>
<organism evidence="1 2">
    <name type="scientific">Niastella koreensis</name>
    <dbReference type="NCBI Taxonomy" id="354356"/>
    <lineage>
        <taxon>Bacteria</taxon>
        <taxon>Pseudomonadati</taxon>
        <taxon>Bacteroidota</taxon>
        <taxon>Chitinophagia</taxon>
        <taxon>Chitinophagales</taxon>
        <taxon>Chitinophagaceae</taxon>
        <taxon>Niastella</taxon>
    </lineage>
</organism>
<reference evidence="1 2" key="1">
    <citation type="submission" date="2016-04" db="EMBL/GenBank/DDBJ databases">
        <authorList>
            <person name="Chen L."/>
            <person name="Zhuang W."/>
            <person name="Wang G."/>
        </authorList>
    </citation>
    <scope>NUCLEOTIDE SEQUENCE [LARGE SCALE GENOMIC DNA]</scope>
    <source>
        <strain evidence="2">GR20</strain>
    </source>
</reference>
<evidence type="ECO:0000313" key="1">
    <source>
        <dbReference type="EMBL" id="OQP52331.1"/>
    </source>
</evidence>
<protein>
    <submittedName>
        <fullName evidence="1">Uncharacterized protein</fullName>
    </submittedName>
</protein>
<comment type="caution">
    <text evidence="1">The sequence shown here is derived from an EMBL/GenBank/DDBJ whole genome shotgun (WGS) entry which is preliminary data.</text>
</comment>
<dbReference type="Proteomes" id="UP000192277">
    <property type="component" value="Unassembled WGS sequence"/>
</dbReference>
<keyword evidence="2" id="KW-1185">Reference proteome</keyword>
<accession>A0ABX3P0P5</accession>